<dbReference type="GO" id="GO:0005524">
    <property type="term" value="F:ATP binding"/>
    <property type="evidence" value="ECO:0007669"/>
    <property type="project" value="TreeGrafter"/>
</dbReference>
<dbReference type="NCBIfam" id="TIGR02506">
    <property type="entry name" value="NrdE_NrdA"/>
    <property type="match status" value="1"/>
</dbReference>
<evidence type="ECO:0000313" key="5">
    <source>
        <dbReference type="Proteomes" id="UP001286313"/>
    </source>
</evidence>
<dbReference type="InterPro" id="IPR000788">
    <property type="entry name" value="RNR_lg_C"/>
</dbReference>
<dbReference type="GO" id="GO:0009263">
    <property type="term" value="P:deoxyribonucleotide biosynthetic process"/>
    <property type="evidence" value="ECO:0007669"/>
    <property type="project" value="UniProtKB-KW"/>
</dbReference>
<keyword evidence="2" id="KW-0215">Deoxyribonucleotide synthesis</keyword>
<dbReference type="Gene3D" id="3.20.70.20">
    <property type="match status" value="1"/>
</dbReference>
<dbReference type="InterPro" id="IPR013346">
    <property type="entry name" value="NrdE_NrdA_C"/>
</dbReference>
<sequence length="684" mass="77781">MGSYMKETNSQSKGLIPLLKMTDCFVAATKQDRGNRRQTAVAVYNELWHPDIINFLKMRRPGTDETDMAKDLFFGLWVNDLFMERLVENGTWTLMCPKRCPGLSDLYGEEFKKKYEEYERTMTDLPKIQCKKLWSEIIVAQIETGLPFMCFKDAVNYKSNQKHIGTIKCSNLCTEIMEYSSSDETAVCNLASVAVNMYVDKETRTFDFGKMTDDVRIVTKNLDNVIDRTRYPTEEARRSNLRHRPVGIGIQGLADAFMLMGMVYGDPESMILNRRIAEHIYYAAVEASCDLAKERGTYPAIEGSPASQGLLQFDLWREEQERKTARGFTTKFRPIVTELDWDMLKRDKLLKHGMRNSYVVAPMPTASTAQILGNNESFEPFTSNLYTRNVTNGMFKVVNKHLFRHLFENNMWSPGWGDLLLDTHGSVQDIEGLDEHTKKMFRTVWEMPQKMLVDMAIDRAPFVDQSQSLNVFMDEDMTDAFGKLTKLHMYTWRMGLKTGMYYLRTPPPSNATQFAVDHDRVKQTRLAVIEAANPGEMEARVLTATKTAEDRMKEAGKKAVAAALEEEEARKLALSAKERAAEAVKELRASVREAEEASRLLRSIMASNGNLSTLNEDEKSAFLSEAEAVSRPLRSITASNGNLSTLNEDEMSTFLSETEEERNTLLSKFVCRRDNSEGCTACSS</sequence>
<dbReference type="InterPro" id="IPR039718">
    <property type="entry name" value="Rrm1"/>
</dbReference>
<organism evidence="4 5">
    <name type="scientific">Petrolisthes cinctipes</name>
    <name type="common">Flat porcelain crab</name>
    <dbReference type="NCBI Taxonomy" id="88211"/>
    <lineage>
        <taxon>Eukaryota</taxon>
        <taxon>Metazoa</taxon>
        <taxon>Ecdysozoa</taxon>
        <taxon>Arthropoda</taxon>
        <taxon>Crustacea</taxon>
        <taxon>Multicrustacea</taxon>
        <taxon>Malacostraca</taxon>
        <taxon>Eumalacostraca</taxon>
        <taxon>Eucarida</taxon>
        <taxon>Decapoda</taxon>
        <taxon>Pleocyemata</taxon>
        <taxon>Anomura</taxon>
        <taxon>Galatheoidea</taxon>
        <taxon>Porcellanidae</taxon>
        <taxon>Petrolisthes</taxon>
    </lineage>
</organism>
<evidence type="ECO:0000256" key="1">
    <source>
        <dbReference type="ARBA" id="ARBA00010406"/>
    </source>
</evidence>
<dbReference type="PANTHER" id="PTHR11573">
    <property type="entry name" value="RIBONUCLEOSIDE-DIPHOSPHATE REDUCTASE LARGE CHAIN"/>
    <property type="match status" value="1"/>
</dbReference>
<gene>
    <name evidence="4" type="ORF">Pcinc_020704</name>
</gene>
<dbReference type="PANTHER" id="PTHR11573:SF6">
    <property type="entry name" value="RIBONUCLEOSIDE-DIPHOSPHATE REDUCTASE LARGE SUBUNIT"/>
    <property type="match status" value="1"/>
</dbReference>
<dbReference type="AlphaFoldDB" id="A0AAE1FHK0"/>
<dbReference type="PRINTS" id="PR01183">
    <property type="entry name" value="RIBORDTASEM1"/>
</dbReference>
<proteinExistence type="inferred from homology"/>
<dbReference type="SUPFAM" id="SSF51998">
    <property type="entry name" value="PFL-like glycyl radical enzymes"/>
    <property type="match status" value="1"/>
</dbReference>
<comment type="caution">
    <text evidence="4">The sequence shown here is derived from an EMBL/GenBank/DDBJ whole genome shotgun (WGS) entry which is preliminary data.</text>
</comment>
<keyword evidence="5" id="KW-1185">Reference proteome</keyword>
<protein>
    <recommendedName>
        <fullName evidence="3">Ribonucleotide reductase large subunit C-terminal domain-containing protein</fullName>
    </recommendedName>
</protein>
<evidence type="ECO:0000313" key="4">
    <source>
        <dbReference type="EMBL" id="KAK3874409.1"/>
    </source>
</evidence>
<dbReference type="Pfam" id="PF02867">
    <property type="entry name" value="Ribonuc_red_lgC"/>
    <property type="match status" value="1"/>
</dbReference>
<accession>A0AAE1FHK0</accession>
<reference evidence="4" key="1">
    <citation type="submission" date="2023-10" db="EMBL/GenBank/DDBJ databases">
        <title>Genome assemblies of two species of porcelain crab, Petrolisthes cinctipes and Petrolisthes manimaculis (Anomura: Porcellanidae).</title>
        <authorList>
            <person name="Angst P."/>
        </authorList>
    </citation>
    <scope>NUCLEOTIDE SEQUENCE</scope>
    <source>
        <strain evidence="4">PB745_01</strain>
        <tissue evidence="4">Gill</tissue>
    </source>
</reference>
<dbReference type="GO" id="GO:0004748">
    <property type="term" value="F:ribonucleoside-diphosphate reductase activity, thioredoxin disulfide as acceptor"/>
    <property type="evidence" value="ECO:0007669"/>
    <property type="project" value="TreeGrafter"/>
</dbReference>
<evidence type="ECO:0000259" key="3">
    <source>
        <dbReference type="Pfam" id="PF02867"/>
    </source>
</evidence>
<comment type="similarity">
    <text evidence="1">Belongs to the ribonucleoside diphosphate reductase large chain family.</text>
</comment>
<dbReference type="GO" id="GO:0005971">
    <property type="term" value="C:ribonucleoside-diphosphate reductase complex"/>
    <property type="evidence" value="ECO:0007669"/>
    <property type="project" value="TreeGrafter"/>
</dbReference>
<name>A0AAE1FHK0_PETCI</name>
<evidence type="ECO:0000256" key="2">
    <source>
        <dbReference type="ARBA" id="ARBA00023116"/>
    </source>
</evidence>
<feature type="domain" description="Ribonucleotide reductase large subunit C-terminal" evidence="3">
    <location>
        <begin position="2"/>
        <end position="502"/>
    </location>
</feature>
<dbReference type="Proteomes" id="UP001286313">
    <property type="component" value="Unassembled WGS sequence"/>
</dbReference>
<dbReference type="EMBL" id="JAWQEG010002105">
    <property type="protein sequence ID" value="KAK3874409.1"/>
    <property type="molecule type" value="Genomic_DNA"/>
</dbReference>